<comment type="subcellular location">
    <subcellularLocation>
        <location evidence="1">Membrane</location>
    </subcellularLocation>
</comment>
<dbReference type="PANTHER" id="PTHR46641:SF18">
    <property type="entry name" value="G-PROTEIN COUPLED RECEPTORS FAMILY 1 PROFILE DOMAIN-CONTAINING PROTEIN"/>
    <property type="match status" value="1"/>
</dbReference>
<dbReference type="GO" id="GO:0016020">
    <property type="term" value="C:membrane"/>
    <property type="evidence" value="ECO:0007669"/>
    <property type="project" value="UniProtKB-SubCell"/>
</dbReference>
<feature type="domain" description="G-protein coupled receptors family 1 profile" evidence="6">
    <location>
        <begin position="51"/>
        <end position="379"/>
    </location>
</feature>
<keyword evidence="8" id="KW-1185">Reference proteome</keyword>
<dbReference type="InterPro" id="IPR019430">
    <property type="entry name" value="7TM_GPCR_serpentine_rcpt_Srx"/>
</dbReference>
<evidence type="ECO:0000256" key="1">
    <source>
        <dbReference type="ARBA" id="ARBA00004370"/>
    </source>
</evidence>
<reference evidence="7" key="2">
    <citation type="submission" date="2023-04" db="EMBL/GenBank/DDBJ databases">
        <authorList>
            <person name="Bu L."/>
            <person name="Lu L."/>
            <person name="Laidemitt M.R."/>
            <person name="Zhang S.M."/>
            <person name="Mutuku M."/>
            <person name="Mkoji G."/>
            <person name="Steinauer M."/>
            <person name="Loker E.S."/>
        </authorList>
    </citation>
    <scope>NUCLEOTIDE SEQUENCE</scope>
    <source>
        <strain evidence="7">KasaAsao</strain>
        <tissue evidence="7">Whole Snail</tissue>
    </source>
</reference>
<dbReference type="InterPro" id="IPR052954">
    <property type="entry name" value="GPCR-Ligand_Int"/>
</dbReference>
<comment type="caution">
    <text evidence="7">The sequence shown here is derived from an EMBL/GenBank/DDBJ whole genome shotgun (WGS) entry which is preliminary data.</text>
</comment>
<keyword evidence="3 5" id="KW-1133">Transmembrane helix</keyword>
<dbReference type="EMBL" id="JASAOG010000133">
    <property type="protein sequence ID" value="KAK0048789.1"/>
    <property type="molecule type" value="Genomic_DNA"/>
</dbReference>
<dbReference type="AlphaFoldDB" id="A0AAD8B7G8"/>
<evidence type="ECO:0000259" key="6">
    <source>
        <dbReference type="PROSITE" id="PS50262"/>
    </source>
</evidence>
<gene>
    <name evidence="7" type="ORF">Bpfe_021737</name>
</gene>
<keyword evidence="2 5" id="KW-0812">Transmembrane</keyword>
<keyword evidence="7" id="KW-0675">Receptor</keyword>
<dbReference type="PANTHER" id="PTHR46641">
    <property type="entry name" value="FMRFAMIDE RECEPTOR-RELATED"/>
    <property type="match status" value="1"/>
</dbReference>
<dbReference type="Pfam" id="PF10328">
    <property type="entry name" value="7TM_GPCR_Srx"/>
    <property type="match status" value="1"/>
</dbReference>
<feature type="transmembrane region" description="Helical" evidence="5">
    <location>
        <begin position="355"/>
        <end position="382"/>
    </location>
</feature>
<sequence length="402" mass="46007">MANIVEDMNVSRLIQANATLVYTYEVTQSNYKTGVLQILEYLSPSISVVIGPAGLVFNVVNSKVFLKQGVKDCVTICLISLALTDNGSLLCGLLAASSRIFRAVAESEEFKIFLDPMSLWLVLVQAQFCFYDMSTYTTVFIGIERCLCVLLPFKFKSIFTVRNSLFIILSLYVCTFMLHLFLFVYTEFRTVYNPRLNITQSLIYYGPVRSILERYIQLINHLLLPCVSLLIILITTVAMIHGLQKSNHFRNKNAAYTSETKPSQPEDFEREVSYFSENSKARDRKSLTIKLTNAQREMRDRPKKYYSEISVRTIRVAKMVYTLAIMCFVCNSFRFAVMTCFYVDQEMNARKTKAVAFNIVSGLAFLVQTLNCSVNILVYLACNHSYRQTFLSLFGFQCRPKP</sequence>
<feature type="transmembrane region" description="Helical" evidence="5">
    <location>
        <begin position="222"/>
        <end position="243"/>
    </location>
</feature>
<protein>
    <submittedName>
        <fullName evidence="7">Chemosensory receptor C</fullName>
    </submittedName>
</protein>
<feature type="transmembrane region" description="Helical" evidence="5">
    <location>
        <begin position="117"/>
        <end position="143"/>
    </location>
</feature>
<dbReference type="Proteomes" id="UP001233172">
    <property type="component" value="Unassembled WGS sequence"/>
</dbReference>
<dbReference type="SUPFAM" id="SSF81321">
    <property type="entry name" value="Family A G protein-coupled receptor-like"/>
    <property type="match status" value="1"/>
</dbReference>
<feature type="transmembrane region" description="Helical" evidence="5">
    <location>
        <begin position="164"/>
        <end position="185"/>
    </location>
</feature>
<name>A0AAD8B7G8_BIOPF</name>
<accession>A0AAD8B7G8</accession>
<reference evidence="7" key="1">
    <citation type="journal article" date="2023" name="PLoS Negl. Trop. Dis.">
        <title>A genome sequence for Biomphalaria pfeifferi, the major vector snail for the human-infecting parasite Schistosoma mansoni.</title>
        <authorList>
            <person name="Bu L."/>
            <person name="Lu L."/>
            <person name="Laidemitt M.R."/>
            <person name="Zhang S.M."/>
            <person name="Mutuku M."/>
            <person name="Mkoji G."/>
            <person name="Steinauer M."/>
            <person name="Loker E.S."/>
        </authorList>
    </citation>
    <scope>NUCLEOTIDE SEQUENCE</scope>
    <source>
        <strain evidence="7">KasaAsao</strain>
    </source>
</reference>
<evidence type="ECO:0000256" key="5">
    <source>
        <dbReference type="SAM" id="Phobius"/>
    </source>
</evidence>
<keyword evidence="4 5" id="KW-0472">Membrane</keyword>
<feature type="transmembrane region" description="Helical" evidence="5">
    <location>
        <begin position="73"/>
        <end position="97"/>
    </location>
</feature>
<proteinExistence type="predicted"/>
<evidence type="ECO:0000256" key="4">
    <source>
        <dbReference type="ARBA" id="ARBA00023136"/>
    </source>
</evidence>
<dbReference type="InterPro" id="IPR017452">
    <property type="entry name" value="GPCR_Rhodpsn_7TM"/>
</dbReference>
<dbReference type="Gene3D" id="1.20.1070.10">
    <property type="entry name" value="Rhodopsin 7-helix transmembrane proteins"/>
    <property type="match status" value="1"/>
</dbReference>
<feature type="transmembrane region" description="Helical" evidence="5">
    <location>
        <begin position="320"/>
        <end position="343"/>
    </location>
</feature>
<dbReference type="PROSITE" id="PS50262">
    <property type="entry name" value="G_PROTEIN_RECEP_F1_2"/>
    <property type="match status" value="1"/>
</dbReference>
<organism evidence="7 8">
    <name type="scientific">Biomphalaria pfeifferi</name>
    <name type="common">Bloodfluke planorb</name>
    <name type="synonym">Freshwater snail</name>
    <dbReference type="NCBI Taxonomy" id="112525"/>
    <lineage>
        <taxon>Eukaryota</taxon>
        <taxon>Metazoa</taxon>
        <taxon>Spiralia</taxon>
        <taxon>Lophotrochozoa</taxon>
        <taxon>Mollusca</taxon>
        <taxon>Gastropoda</taxon>
        <taxon>Heterobranchia</taxon>
        <taxon>Euthyneura</taxon>
        <taxon>Panpulmonata</taxon>
        <taxon>Hygrophila</taxon>
        <taxon>Lymnaeoidea</taxon>
        <taxon>Planorbidae</taxon>
        <taxon>Biomphalaria</taxon>
    </lineage>
</organism>
<evidence type="ECO:0000256" key="3">
    <source>
        <dbReference type="ARBA" id="ARBA00022989"/>
    </source>
</evidence>
<feature type="transmembrane region" description="Helical" evidence="5">
    <location>
        <begin position="41"/>
        <end position="61"/>
    </location>
</feature>
<evidence type="ECO:0000256" key="2">
    <source>
        <dbReference type="ARBA" id="ARBA00022692"/>
    </source>
</evidence>
<evidence type="ECO:0000313" key="7">
    <source>
        <dbReference type="EMBL" id="KAK0048789.1"/>
    </source>
</evidence>
<evidence type="ECO:0000313" key="8">
    <source>
        <dbReference type="Proteomes" id="UP001233172"/>
    </source>
</evidence>